<dbReference type="AlphaFoldDB" id="A0AAE0S4I3"/>
<proteinExistence type="predicted"/>
<dbReference type="EMBL" id="JAEAOA010000628">
    <property type="protein sequence ID" value="KAK3585048.1"/>
    <property type="molecule type" value="Genomic_DNA"/>
</dbReference>
<reference evidence="1" key="3">
    <citation type="submission" date="2023-05" db="EMBL/GenBank/DDBJ databases">
        <authorList>
            <person name="Smith C.H."/>
        </authorList>
    </citation>
    <scope>NUCLEOTIDE SEQUENCE</scope>
    <source>
        <strain evidence="1">CHS0354</strain>
        <tissue evidence="1">Mantle</tissue>
    </source>
</reference>
<dbReference type="Proteomes" id="UP001195483">
    <property type="component" value="Unassembled WGS sequence"/>
</dbReference>
<sequence length="130" mass="15051">MHVIKSKLSQKTKLQILGNNVNTTLLYKKQSERKSTSFEILWLKDVTARFQTDKRTLIDVDFPNDLTFHLTRGSESLTLNLKRNHDINPYADVYFARKLKDGQPVLVKSRNYHKEVSFELVAKSFCCTSG</sequence>
<accession>A0AAE0S4I3</accession>
<keyword evidence="2" id="KW-1185">Reference proteome</keyword>
<gene>
    <name evidence="1" type="ORF">CHS0354_009898</name>
</gene>
<reference evidence="1" key="1">
    <citation type="journal article" date="2021" name="Genome Biol. Evol.">
        <title>A High-Quality Reference Genome for a Parasitic Bivalve with Doubly Uniparental Inheritance (Bivalvia: Unionida).</title>
        <authorList>
            <person name="Smith C.H."/>
        </authorList>
    </citation>
    <scope>NUCLEOTIDE SEQUENCE</scope>
    <source>
        <strain evidence="1">CHS0354</strain>
    </source>
</reference>
<reference evidence="1" key="2">
    <citation type="journal article" date="2021" name="Genome Biol. Evol.">
        <title>Developing a high-quality reference genome for a parasitic bivalve with doubly uniparental inheritance (Bivalvia: Unionida).</title>
        <authorList>
            <person name="Smith C.H."/>
        </authorList>
    </citation>
    <scope>NUCLEOTIDE SEQUENCE</scope>
    <source>
        <strain evidence="1">CHS0354</strain>
        <tissue evidence="1">Mantle</tissue>
    </source>
</reference>
<evidence type="ECO:0000313" key="1">
    <source>
        <dbReference type="EMBL" id="KAK3585048.1"/>
    </source>
</evidence>
<comment type="caution">
    <text evidence="1">The sequence shown here is derived from an EMBL/GenBank/DDBJ whole genome shotgun (WGS) entry which is preliminary data.</text>
</comment>
<name>A0AAE0S4I3_9BIVA</name>
<organism evidence="1 2">
    <name type="scientific">Potamilus streckersoni</name>
    <dbReference type="NCBI Taxonomy" id="2493646"/>
    <lineage>
        <taxon>Eukaryota</taxon>
        <taxon>Metazoa</taxon>
        <taxon>Spiralia</taxon>
        <taxon>Lophotrochozoa</taxon>
        <taxon>Mollusca</taxon>
        <taxon>Bivalvia</taxon>
        <taxon>Autobranchia</taxon>
        <taxon>Heteroconchia</taxon>
        <taxon>Palaeoheterodonta</taxon>
        <taxon>Unionida</taxon>
        <taxon>Unionoidea</taxon>
        <taxon>Unionidae</taxon>
        <taxon>Ambleminae</taxon>
        <taxon>Lampsilini</taxon>
        <taxon>Potamilus</taxon>
    </lineage>
</organism>
<evidence type="ECO:0000313" key="2">
    <source>
        <dbReference type="Proteomes" id="UP001195483"/>
    </source>
</evidence>
<protein>
    <submittedName>
        <fullName evidence="1">Uncharacterized protein</fullName>
    </submittedName>
</protein>